<dbReference type="PANTHER" id="PTHR43031:SF17">
    <property type="entry name" value="SULFURTRANSFERASE YTWF-RELATED"/>
    <property type="match status" value="1"/>
</dbReference>
<dbReference type="InterPro" id="IPR050229">
    <property type="entry name" value="GlpE_sulfurtransferase"/>
</dbReference>
<dbReference type="InterPro" id="IPR036873">
    <property type="entry name" value="Rhodanese-like_dom_sf"/>
</dbReference>
<reference evidence="2 3" key="1">
    <citation type="submission" date="2018-02" db="EMBL/GenBank/DDBJ databases">
        <title>Draft genome sequence of Streptococcus oricebi CCUG 70868T type strain.</title>
        <authorList>
            <person name="Mendez V."/>
            <person name="Salva-Serra F."/>
            <person name="Jaen-Luchoro D."/>
            <person name="Gonzales-Siles L."/>
            <person name="Karlsson R."/>
            <person name="Engstrom-Jakobsson H."/>
            <person name="Busquets A."/>
            <person name="Gomila M."/>
            <person name="Pineiro-Iglesias B."/>
            <person name="Bennasar-Figueras A."/>
            <person name="Seeger M."/>
            <person name="Moore E."/>
        </authorList>
    </citation>
    <scope>NUCLEOTIDE SEQUENCE [LARGE SCALE GENOMIC DNA]</scope>
    <source>
        <strain evidence="2 3">CCUG 70868</strain>
    </source>
</reference>
<dbReference type="Proteomes" id="UP001519296">
    <property type="component" value="Unassembled WGS sequence"/>
</dbReference>
<dbReference type="InterPro" id="IPR001763">
    <property type="entry name" value="Rhodanese-like_dom"/>
</dbReference>
<evidence type="ECO:0000313" key="3">
    <source>
        <dbReference type="Proteomes" id="UP001519296"/>
    </source>
</evidence>
<evidence type="ECO:0000313" key="2">
    <source>
        <dbReference type="EMBL" id="MBP2622445.1"/>
    </source>
</evidence>
<dbReference type="Gene3D" id="3.40.250.10">
    <property type="entry name" value="Rhodanese-like domain"/>
    <property type="match status" value="1"/>
</dbReference>
<dbReference type="SUPFAM" id="SSF52821">
    <property type="entry name" value="Rhodanese/Cell cycle control phosphatase"/>
    <property type="match status" value="1"/>
</dbReference>
<dbReference type="SMART" id="SM00450">
    <property type="entry name" value="RHOD"/>
    <property type="match status" value="1"/>
</dbReference>
<organism evidence="2 3">
    <name type="scientific">Streptococcus oricebi</name>
    <dbReference type="NCBI Taxonomy" id="1547447"/>
    <lineage>
        <taxon>Bacteria</taxon>
        <taxon>Bacillati</taxon>
        <taxon>Bacillota</taxon>
        <taxon>Bacilli</taxon>
        <taxon>Lactobacillales</taxon>
        <taxon>Streptococcaceae</taxon>
        <taxon>Streptococcus</taxon>
    </lineage>
</organism>
<name>A0ABS5B116_9STRE</name>
<dbReference type="PROSITE" id="PS50206">
    <property type="entry name" value="RHODANESE_3"/>
    <property type="match status" value="1"/>
</dbReference>
<dbReference type="PANTHER" id="PTHR43031">
    <property type="entry name" value="FAD-DEPENDENT OXIDOREDUCTASE"/>
    <property type="match status" value="1"/>
</dbReference>
<dbReference type="Pfam" id="PF00581">
    <property type="entry name" value="Rhodanese"/>
    <property type="match status" value="1"/>
</dbReference>
<sequence length="99" mass="11041">MYQTISAKDFYQELQSRELSLIDVREADEFAQGHVKGAESLPLSTLEANYGHLDKDQTYYLICKMGGRSAKACDFLSQKGYQVINVQGGVEAYPGDLVQ</sequence>
<dbReference type="EMBL" id="PRDG01000001">
    <property type="protein sequence ID" value="MBP2622445.1"/>
    <property type="molecule type" value="Genomic_DNA"/>
</dbReference>
<protein>
    <submittedName>
        <fullName evidence="2">Rhodanese-like domain-containing protein</fullName>
    </submittedName>
</protein>
<comment type="caution">
    <text evidence="2">The sequence shown here is derived from an EMBL/GenBank/DDBJ whole genome shotgun (WGS) entry which is preliminary data.</text>
</comment>
<dbReference type="CDD" id="cd00158">
    <property type="entry name" value="RHOD"/>
    <property type="match status" value="1"/>
</dbReference>
<feature type="domain" description="Rhodanese" evidence="1">
    <location>
        <begin position="15"/>
        <end position="99"/>
    </location>
</feature>
<accession>A0ABS5B116</accession>
<evidence type="ECO:0000259" key="1">
    <source>
        <dbReference type="PROSITE" id="PS50206"/>
    </source>
</evidence>
<keyword evidence="3" id="KW-1185">Reference proteome</keyword>
<proteinExistence type="predicted"/>
<dbReference type="RefSeq" id="WP_209626353.1">
    <property type="nucleotide sequence ID" value="NZ_PRDG01000001.1"/>
</dbReference>
<gene>
    <name evidence="2" type="ORF">C4K46_00665</name>
</gene>